<dbReference type="InterPro" id="IPR013154">
    <property type="entry name" value="ADH-like_N"/>
</dbReference>
<dbReference type="PANTHER" id="PTHR43677">
    <property type="entry name" value="SHORT-CHAIN DEHYDROGENASE/REDUCTASE"/>
    <property type="match status" value="1"/>
</dbReference>
<dbReference type="InterPro" id="IPR014188">
    <property type="entry name" value="Acrylyl-CoA_reductase_AcuI"/>
</dbReference>
<accession>A0A0J8G7A1</accession>
<evidence type="ECO:0000259" key="1">
    <source>
        <dbReference type="SMART" id="SM00829"/>
    </source>
</evidence>
<dbReference type="GO" id="GO:0043957">
    <property type="term" value="F:acryloyl-CoA reductase (NADPH) activity"/>
    <property type="evidence" value="ECO:0007669"/>
    <property type="project" value="TreeGrafter"/>
</dbReference>
<dbReference type="Proteomes" id="UP000052258">
    <property type="component" value="Unassembled WGS sequence"/>
</dbReference>
<dbReference type="Gene3D" id="3.90.180.10">
    <property type="entry name" value="Medium-chain alcohol dehydrogenases, catalytic domain"/>
    <property type="match status" value="1"/>
</dbReference>
<sequence>MSTFRALFVEEEPDGKVSTSVKETDLKTLPDGDVTIRVHYSSVNYKDALATLQDGKIVSRYPFIPGIDASGIVTESTSTRFKKGDAVIVTSYEFGVSHFGGFSELIRVPEKWVVPLPKSLSLREAMCYGTAGFTASLSVQALLDNGAKPEDGPIAVSGASGGVGSITTGILAQMGFSVIASSGKAGSEILLEKLGAREVVSRSDFNPEKKRALDTERFAHAVDSVGGDVLSYFLSATKYGGTVTACGMALSGKLETTVFPFILRGISLVGIDSVYCPYEKRVHIWEQIATNFKLAKIDTLIHEISLDELPKALLQITNEGTLGRYIVKLI</sequence>
<evidence type="ECO:0000313" key="3">
    <source>
        <dbReference type="Proteomes" id="UP000052258"/>
    </source>
</evidence>
<dbReference type="InterPro" id="IPR013149">
    <property type="entry name" value="ADH-like_C"/>
</dbReference>
<dbReference type="EMBL" id="AZHO01000030">
    <property type="protein sequence ID" value="KMT58492.1"/>
    <property type="molecule type" value="Genomic_DNA"/>
</dbReference>
<dbReference type="RefSeq" id="WP_007473809.1">
    <property type="nucleotide sequence ID" value="NZ_KQ130619.1"/>
</dbReference>
<dbReference type="SMART" id="SM00829">
    <property type="entry name" value="PKS_ER"/>
    <property type="match status" value="1"/>
</dbReference>
<protein>
    <submittedName>
        <fullName evidence="2">Zinc-containing alcohol dehydrogenase superfamily protein</fullName>
    </submittedName>
</protein>
<dbReference type="InterPro" id="IPR051397">
    <property type="entry name" value="Zn-ADH-like_protein"/>
</dbReference>
<name>A0A0J8G7A1_9LIST</name>
<dbReference type="PANTHER" id="PTHR43677:SF1">
    <property type="entry name" value="ACRYLYL-COA REDUCTASE ACUI-RELATED"/>
    <property type="match status" value="1"/>
</dbReference>
<dbReference type="Gene3D" id="3.40.50.720">
    <property type="entry name" value="NAD(P)-binding Rossmann-like Domain"/>
    <property type="match status" value="1"/>
</dbReference>
<gene>
    <name evidence="2" type="ORF">X560_2318</name>
</gene>
<dbReference type="Pfam" id="PF08240">
    <property type="entry name" value="ADH_N"/>
    <property type="match status" value="1"/>
</dbReference>
<proteinExistence type="predicted"/>
<dbReference type="SUPFAM" id="SSF51735">
    <property type="entry name" value="NAD(P)-binding Rossmann-fold domains"/>
    <property type="match status" value="1"/>
</dbReference>
<comment type="caution">
    <text evidence="2">The sequence shown here is derived from an EMBL/GenBank/DDBJ whole genome shotgun (WGS) entry which is preliminary data.</text>
</comment>
<dbReference type="OrthoDB" id="9782155at2"/>
<dbReference type="PATRIC" id="fig|1430899.3.peg.2367"/>
<dbReference type="SUPFAM" id="SSF50129">
    <property type="entry name" value="GroES-like"/>
    <property type="match status" value="1"/>
</dbReference>
<dbReference type="InterPro" id="IPR011032">
    <property type="entry name" value="GroES-like_sf"/>
</dbReference>
<dbReference type="AlphaFoldDB" id="A0A0J8G7A1"/>
<feature type="domain" description="Enoyl reductase (ER)" evidence="1">
    <location>
        <begin position="16"/>
        <end position="327"/>
    </location>
</feature>
<keyword evidence="3" id="KW-1185">Reference proteome</keyword>
<evidence type="ECO:0000313" key="2">
    <source>
        <dbReference type="EMBL" id="KMT58492.1"/>
    </source>
</evidence>
<dbReference type="Pfam" id="PF00107">
    <property type="entry name" value="ADH_zinc_N"/>
    <property type="match status" value="1"/>
</dbReference>
<dbReference type="NCBIfam" id="TIGR02823">
    <property type="entry name" value="oxido_YhdH"/>
    <property type="match status" value="1"/>
</dbReference>
<dbReference type="InterPro" id="IPR036291">
    <property type="entry name" value="NAD(P)-bd_dom_sf"/>
</dbReference>
<reference evidence="2 3" key="1">
    <citation type="journal article" date="2015" name="Genome Biol. Evol.">
        <title>Comparative Genomics of Listeria Sensu Lato: Genus-Wide Differences in Evolutionary Dynamics and the Progressive Gain of Complex, Potentially Pathogenicity-Related Traits through Lateral Gene Transfer.</title>
        <authorList>
            <person name="Chiara M."/>
            <person name="Caruso M."/>
            <person name="D'Erchia A.M."/>
            <person name="Manzari C."/>
            <person name="Fraccalvieri R."/>
            <person name="Goffredo E."/>
            <person name="Latorre L."/>
            <person name="Miccolupo A."/>
            <person name="Padalino I."/>
            <person name="Santagada G."/>
            <person name="Chiocco D."/>
            <person name="Pesole G."/>
            <person name="Horner D.S."/>
            <person name="Parisi A."/>
        </authorList>
    </citation>
    <scope>NUCLEOTIDE SEQUENCE [LARGE SCALE GENOMIC DNA]</scope>
    <source>
        <strain evidence="2 3">1991</strain>
    </source>
</reference>
<organism evidence="2 3">
    <name type="scientific">Listeria fleischmannii 1991</name>
    <dbReference type="NCBI Taxonomy" id="1430899"/>
    <lineage>
        <taxon>Bacteria</taxon>
        <taxon>Bacillati</taxon>
        <taxon>Bacillota</taxon>
        <taxon>Bacilli</taxon>
        <taxon>Bacillales</taxon>
        <taxon>Listeriaceae</taxon>
        <taxon>Listeria</taxon>
    </lineage>
</organism>
<dbReference type="InterPro" id="IPR020843">
    <property type="entry name" value="ER"/>
</dbReference>